<dbReference type="Pfam" id="PF04221">
    <property type="entry name" value="RelB"/>
    <property type="match status" value="1"/>
</dbReference>
<dbReference type="PANTHER" id="PTHR38781">
    <property type="entry name" value="ANTITOXIN DINJ-RELATED"/>
    <property type="match status" value="1"/>
</dbReference>
<dbReference type="InterPro" id="IPR007337">
    <property type="entry name" value="RelB/DinJ"/>
</dbReference>
<evidence type="ECO:0000313" key="3">
    <source>
        <dbReference type="EMBL" id="PMB83347.1"/>
    </source>
</evidence>
<organism evidence="3 4">
    <name type="scientific">Limosilactobacillus pontis</name>
    <dbReference type="NCBI Taxonomy" id="35787"/>
    <lineage>
        <taxon>Bacteria</taxon>
        <taxon>Bacillati</taxon>
        <taxon>Bacillota</taxon>
        <taxon>Bacilli</taxon>
        <taxon>Lactobacillales</taxon>
        <taxon>Lactobacillaceae</taxon>
        <taxon>Limosilactobacillus</taxon>
    </lineage>
</organism>
<dbReference type="GO" id="GO:0006351">
    <property type="term" value="P:DNA-templated transcription"/>
    <property type="evidence" value="ECO:0007669"/>
    <property type="project" value="TreeGrafter"/>
</dbReference>
<evidence type="ECO:0000256" key="2">
    <source>
        <dbReference type="ARBA" id="ARBA00022649"/>
    </source>
</evidence>
<dbReference type="PANTHER" id="PTHR38781:SF1">
    <property type="entry name" value="ANTITOXIN DINJ-RELATED"/>
    <property type="match status" value="1"/>
</dbReference>
<proteinExistence type="inferred from homology"/>
<dbReference type="InterPro" id="IPR013321">
    <property type="entry name" value="Arc_rbn_hlx_hlx"/>
</dbReference>
<dbReference type="GO" id="GO:0006355">
    <property type="term" value="P:regulation of DNA-templated transcription"/>
    <property type="evidence" value="ECO:0007669"/>
    <property type="project" value="InterPro"/>
</dbReference>
<sequence length="87" mass="9898">MTKTYSLRLDEKTRSDAQKVFDGLGMDFSTGIKVYLKQVIKTNGIPFELTNQTSGLERSLAELHNGNYKSFNSVDDLFKDLDNEEDD</sequence>
<reference evidence="3 4" key="1">
    <citation type="submission" date="2017-09" db="EMBL/GenBank/DDBJ databases">
        <title>Bacterial strain isolated from the female urinary microbiota.</title>
        <authorList>
            <person name="Thomas-White K."/>
            <person name="Kumar N."/>
            <person name="Forster S."/>
            <person name="Putonti C."/>
            <person name="Lawley T."/>
            <person name="Wolfe A.J."/>
        </authorList>
    </citation>
    <scope>NUCLEOTIDE SEQUENCE [LARGE SCALE GENOMIC DNA]</scope>
    <source>
        <strain evidence="3 4">UMB0683</strain>
    </source>
</reference>
<protein>
    <submittedName>
        <fullName evidence="3">Type II toxin-antitoxin system antitoxin, RelB/DinJ family</fullName>
    </submittedName>
</protein>
<dbReference type="OrthoDB" id="9808267at2"/>
<dbReference type="EMBL" id="PNFV01000001">
    <property type="protein sequence ID" value="PMB83347.1"/>
    <property type="molecule type" value="Genomic_DNA"/>
</dbReference>
<keyword evidence="2" id="KW-1277">Toxin-antitoxin system</keyword>
<accession>A0A2J6NPT7</accession>
<name>A0A2J6NPT7_9LACO</name>
<dbReference type="AlphaFoldDB" id="A0A2J6NPT7"/>
<evidence type="ECO:0000256" key="1">
    <source>
        <dbReference type="ARBA" id="ARBA00010562"/>
    </source>
</evidence>
<evidence type="ECO:0000313" key="4">
    <source>
        <dbReference type="Proteomes" id="UP000239920"/>
    </source>
</evidence>
<comment type="similarity">
    <text evidence="1">Belongs to the RelB/DinJ antitoxin family.</text>
</comment>
<dbReference type="Gene3D" id="1.10.1220.10">
    <property type="entry name" value="Met repressor-like"/>
    <property type="match status" value="1"/>
</dbReference>
<gene>
    <name evidence="3" type="ORF">CK797_00700</name>
</gene>
<dbReference type="RefSeq" id="WP_104687908.1">
    <property type="nucleotide sequence ID" value="NZ_JBKTHY010000003.1"/>
</dbReference>
<dbReference type="NCBIfam" id="TIGR02384">
    <property type="entry name" value="RelB_DinJ"/>
    <property type="match status" value="1"/>
</dbReference>
<dbReference type="Proteomes" id="UP000239920">
    <property type="component" value="Unassembled WGS sequence"/>
</dbReference>
<comment type="caution">
    <text evidence="3">The sequence shown here is derived from an EMBL/GenBank/DDBJ whole genome shotgun (WGS) entry which is preliminary data.</text>
</comment>